<keyword evidence="3 4" id="KW-0472">Membrane</keyword>
<protein>
    <submittedName>
        <fullName evidence="6">Ferredoxin-type protein NapH</fullName>
        <ecNumber evidence="6">1.7.99.4</ecNumber>
    </submittedName>
</protein>
<keyword evidence="6" id="KW-0560">Oxidoreductase</keyword>
<comment type="caution">
    <text evidence="6">The sequence shown here is derived from an EMBL/GenBank/DDBJ whole genome shotgun (WGS) entry which is preliminary data.</text>
</comment>
<keyword evidence="2" id="KW-1003">Cell membrane</keyword>
<comment type="subcellular location">
    <subcellularLocation>
        <location evidence="1">Cell membrane</location>
    </subcellularLocation>
</comment>
<dbReference type="Pfam" id="PF12801">
    <property type="entry name" value="Fer4_5"/>
    <property type="match status" value="1"/>
</dbReference>
<feature type="transmembrane region" description="Helical" evidence="4">
    <location>
        <begin position="37"/>
        <end position="54"/>
    </location>
</feature>
<gene>
    <name evidence="6" type="ORF">WRSd3_00428</name>
</gene>
<keyword evidence="4" id="KW-1133">Transmembrane helix</keyword>
<evidence type="ECO:0000313" key="7">
    <source>
        <dbReference type="Proteomes" id="UP000017944"/>
    </source>
</evidence>
<dbReference type="EC" id="1.7.99.4" evidence="6"/>
<dbReference type="PATRIC" id="fig|1401327.3.peg.389"/>
<evidence type="ECO:0000256" key="3">
    <source>
        <dbReference type="ARBA" id="ARBA00023136"/>
    </source>
</evidence>
<feature type="domain" description="4Fe-4S ferredoxin-type" evidence="5">
    <location>
        <begin position="97"/>
        <end position="142"/>
    </location>
</feature>
<feature type="transmembrane region" description="Helical" evidence="4">
    <location>
        <begin position="96"/>
        <end position="114"/>
    </location>
</feature>
<feature type="transmembrane region" description="Helical" evidence="4">
    <location>
        <begin position="159"/>
        <end position="181"/>
    </location>
</feature>
<proteinExistence type="predicted"/>
<evidence type="ECO:0000259" key="5">
    <source>
        <dbReference type="Pfam" id="PF12801"/>
    </source>
</evidence>
<dbReference type="PANTHER" id="PTHR30224:SF4">
    <property type="entry name" value="ELECTRON TRANSPORT PROTEIN YCCM-RELATED"/>
    <property type="match status" value="1"/>
</dbReference>
<dbReference type="Proteomes" id="UP000017944">
    <property type="component" value="Unassembled WGS sequence"/>
</dbReference>
<keyword evidence="4" id="KW-0812">Transmembrane</keyword>
<name>A0A090NN26_SHIDY</name>
<accession>A0A090NN26</accession>
<evidence type="ECO:0000313" key="6">
    <source>
        <dbReference type="EMBL" id="ESU81936.1"/>
    </source>
</evidence>
<dbReference type="InterPro" id="IPR052378">
    <property type="entry name" value="NosR_regulator"/>
</dbReference>
<dbReference type="InterPro" id="IPR017896">
    <property type="entry name" value="4Fe4S_Fe-S-bd"/>
</dbReference>
<evidence type="ECO:0000256" key="4">
    <source>
        <dbReference type="SAM" id="Phobius"/>
    </source>
</evidence>
<dbReference type="AlphaFoldDB" id="A0A090NN26"/>
<evidence type="ECO:0000256" key="2">
    <source>
        <dbReference type="ARBA" id="ARBA00022475"/>
    </source>
</evidence>
<dbReference type="GO" id="GO:0005886">
    <property type="term" value="C:plasma membrane"/>
    <property type="evidence" value="ECO:0007669"/>
    <property type="project" value="UniProtKB-SubCell"/>
</dbReference>
<dbReference type="GO" id="GO:0016491">
    <property type="term" value="F:oxidoreductase activity"/>
    <property type="evidence" value="ECO:0007669"/>
    <property type="project" value="UniProtKB-KW"/>
</dbReference>
<sequence length="186" mass="21146">MAENKRTRWQRRPGTTGGKLPWNDWRNATTWRKATQLLLLAMNIYIAITFWYWVRYYETAGSTIFVARPGGIEGWLPIAGLMNLKYSLATGQLPSVHAAAMLLLVAFIVISLLLKKAFCSWLCPVGTLSELIGDLGNKLFGRQFVLPRWLDIPLRGVKYLLLSFFLYIALLMPAQAIHYLVMPLIS</sequence>
<evidence type="ECO:0000256" key="1">
    <source>
        <dbReference type="ARBA" id="ARBA00004236"/>
    </source>
</evidence>
<dbReference type="EMBL" id="AXUT01000032">
    <property type="protein sequence ID" value="ESU81936.1"/>
    <property type="molecule type" value="Genomic_DNA"/>
</dbReference>
<reference evidence="6 7" key="1">
    <citation type="submission" date="2013-10" db="EMBL/GenBank/DDBJ databases">
        <title>Draft genomes and the virulence plasmids of Sd1617 vaccine constructs: WRSd3 and WRSd5.</title>
        <authorList>
            <person name="Aksomboon Vongsawan A."/>
            <person name="Venkatesan M.M."/>
            <person name="Vaisvil B."/>
            <person name="Emel G."/>
            <person name="Kepatral V."/>
            <person name="Sethabutr O."/>
            <person name="Serichantalergs O."/>
            <person name="Mason C."/>
        </authorList>
    </citation>
    <scope>NUCLEOTIDE SEQUENCE [LARGE SCALE GENOMIC DNA]</scope>
    <source>
        <strain evidence="6 7">WRSd3</strain>
    </source>
</reference>
<organism evidence="6 7">
    <name type="scientific">Shigella dysenteriae WRSd3</name>
    <dbReference type="NCBI Taxonomy" id="1401327"/>
    <lineage>
        <taxon>Bacteria</taxon>
        <taxon>Pseudomonadati</taxon>
        <taxon>Pseudomonadota</taxon>
        <taxon>Gammaproteobacteria</taxon>
        <taxon>Enterobacterales</taxon>
        <taxon>Enterobacteriaceae</taxon>
        <taxon>Shigella</taxon>
    </lineage>
</organism>
<dbReference type="PANTHER" id="PTHR30224">
    <property type="entry name" value="ELECTRON TRANSPORT PROTEIN"/>
    <property type="match status" value="1"/>
</dbReference>